<dbReference type="Proteomes" id="UP000480266">
    <property type="component" value="Unassembled WGS sequence"/>
</dbReference>
<comment type="caution">
    <text evidence="6">The sequence shown here is derived from an EMBL/GenBank/DDBJ whole genome shotgun (WGS) entry which is preliminary data.</text>
</comment>
<dbReference type="Pfam" id="PF00072">
    <property type="entry name" value="Response_reg"/>
    <property type="match status" value="1"/>
</dbReference>
<evidence type="ECO:0000313" key="6">
    <source>
        <dbReference type="EMBL" id="NGX98079.1"/>
    </source>
</evidence>
<dbReference type="InterPro" id="IPR011006">
    <property type="entry name" value="CheY-like_superfamily"/>
</dbReference>
<organism evidence="6 7">
    <name type="scientific">Candidatus Afipia apatlaquensis</name>
    <dbReference type="NCBI Taxonomy" id="2712852"/>
    <lineage>
        <taxon>Bacteria</taxon>
        <taxon>Pseudomonadati</taxon>
        <taxon>Pseudomonadota</taxon>
        <taxon>Alphaproteobacteria</taxon>
        <taxon>Hyphomicrobiales</taxon>
        <taxon>Nitrobacteraceae</taxon>
        <taxon>Afipia</taxon>
    </lineage>
</organism>
<dbReference type="SUPFAM" id="SSF52172">
    <property type="entry name" value="CheY-like"/>
    <property type="match status" value="1"/>
</dbReference>
<evidence type="ECO:0000313" key="7">
    <source>
        <dbReference type="Proteomes" id="UP000480266"/>
    </source>
</evidence>
<gene>
    <name evidence="6" type="ORF">G4V63_23610</name>
</gene>
<keyword evidence="1 4" id="KW-0597">Phosphoprotein</keyword>
<name>A0A7C9RIG6_9BRAD</name>
<dbReference type="PROSITE" id="PS50110">
    <property type="entry name" value="RESPONSE_REGULATORY"/>
    <property type="match status" value="1"/>
</dbReference>
<dbReference type="AlphaFoldDB" id="A0A7C9RIG6"/>
<dbReference type="PANTHER" id="PTHR44591:SF3">
    <property type="entry name" value="RESPONSE REGULATORY DOMAIN-CONTAINING PROTEIN"/>
    <property type="match status" value="1"/>
</dbReference>
<sequence length="98" mass="11174">MIEPASDSEEERTSILVVEDEILVRYVICDYLRDCGFHVIEAGTADEALEYLRSHNDVGLVFSDVRMPGSLDGIGRIERRHDIGIGERAERHQRAFTR</sequence>
<protein>
    <submittedName>
        <fullName evidence="6">Response regulator</fullName>
    </submittedName>
</protein>
<keyword evidence="3" id="KW-0804">Transcription</keyword>
<evidence type="ECO:0000256" key="1">
    <source>
        <dbReference type="ARBA" id="ARBA00022553"/>
    </source>
</evidence>
<keyword evidence="2" id="KW-0805">Transcription regulation</keyword>
<evidence type="ECO:0000256" key="4">
    <source>
        <dbReference type="PROSITE-ProRule" id="PRU00169"/>
    </source>
</evidence>
<proteinExistence type="predicted"/>
<dbReference type="InterPro" id="IPR050595">
    <property type="entry name" value="Bact_response_regulator"/>
</dbReference>
<dbReference type="PANTHER" id="PTHR44591">
    <property type="entry name" value="STRESS RESPONSE REGULATOR PROTEIN 1"/>
    <property type="match status" value="1"/>
</dbReference>
<feature type="modified residue" description="4-aspartylphosphate" evidence="4">
    <location>
        <position position="64"/>
    </location>
</feature>
<accession>A0A7C9RIG6</accession>
<dbReference type="EMBL" id="JAAMRR010001197">
    <property type="protein sequence ID" value="NGX98079.1"/>
    <property type="molecule type" value="Genomic_DNA"/>
</dbReference>
<dbReference type="GO" id="GO:0000160">
    <property type="term" value="P:phosphorelay signal transduction system"/>
    <property type="evidence" value="ECO:0007669"/>
    <property type="project" value="InterPro"/>
</dbReference>
<feature type="domain" description="Response regulatory" evidence="5">
    <location>
        <begin position="14"/>
        <end position="98"/>
    </location>
</feature>
<evidence type="ECO:0000256" key="2">
    <source>
        <dbReference type="ARBA" id="ARBA00023015"/>
    </source>
</evidence>
<evidence type="ECO:0000256" key="3">
    <source>
        <dbReference type="ARBA" id="ARBA00023163"/>
    </source>
</evidence>
<dbReference type="InterPro" id="IPR001789">
    <property type="entry name" value="Sig_transdc_resp-reg_receiver"/>
</dbReference>
<dbReference type="Gene3D" id="3.40.50.2300">
    <property type="match status" value="1"/>
</dbReference>
<evidence type="ECO:0000259" key="5">
    <source>
        <dbReference type="PROSITE" id="PS50110"/>
    </source>
</evidence>
<reference evidence="6" key="1">
    <citation type="submission" date="2020-02" db="EMBL/GenBank/DDBJ databases">
        <title>Draft genome sequence of Candidatus Afipia apatlaquensis IBT-C3, a potential strain for decolorization of textile dyes.</title>
        <authorList>
            <person name="Sanchez-Reyes A."/>
            <person name="Breton-Deval L."/>
            <person name="Mangelson H."/>
            <person name="Sanchez-Flores A."/>
        </authorList>
    </citation>
    <scope>NUCLEOTIDE SEQUENCE [LARGE SCALE GENOMIC DNA]</scope>
    <source>
        <strain evidence="6">IBT-C3</strain>
    </source>
</reference>
<keyword evidence="7" id="KW-1185">Reference proteome</keyword>